<reference evidence="2 3" key="1">
    <citation type="journal article" date="2015" name="Nature">
        <title>rRNA introns, odd ribosomes, and small enigmatic genomes across a large radiation of phyla.</title>
        <authorList>
            <person name="Brown C.T."/>
            <person name="Hug L.A."/>
            <person name="Thomas B.C."/>
            <person name="Sharon I."/>
            <person name="Castelle C.J."/>
            <person name="Singh A."/>
            <person name="Wilkins M.J."/>
            <person name="Williams K.H."/>
            <person name="Banfield J.F."/>
        </authorList>
    </citation>
    <scope>NUCLEOTIDE SEQUENCE [LARGE SCALE GENOMIC DNA]</scope>
</reference>
<protein>
    <submittedName>
        <fullName evidence="2">Uncharacterized protein</fullName>
    </submittedName>
</protein>
<dbReference type="AlphaFoldDB" id="A0A0G0PS05"/>
<keyword evidence="1" id="KW-0472">Membrane</keyword>
<gene>
    <name evidence="2" type="ORF">UT17_C0003G0139</name>
</gene>
<keyword evidence="1" id="KW-1133">Transmembrane helix</keyword>
<dbReference type="STRING" id="1618572.UT17_C0003G0139"/>
<evidence type="ECO:0000256" key="1">
    <source>
        <dbReference type="SAM" id="Phobius"/>
    </source>
</evidence>
<keyword evidence="1" id="KW-0812">Transmembrane</keyword>
<dbReference type="Proteomes" id="UP000034774">
    <property type="component" value="Unassembled WGS sequence"/>
</dbReference>
<dbReference type="EMBL" id="LBVU01000003">
    <property type="protein sequence ID" value="KKQ92116.1"/>
    <property type="molecule type" value="Genomic_DNA"/>
</dbReference>
<proteinExistence type="predicted"/>
<accession>A0A0G0PS05</accession>
<organism evidence="2 3">
    <name type="scientific">Candidatus Woesebacteria bacterium GW2011_GWB1_39_10</name>
    <dbReference type="NCBI Taxonomy" id="1618572"/>
    <lineage>
        <taxon>Bacteria</taxon>
        <taxon>Candidatus Woeseibacteriota</taxon>
    </lineage>
</organism>
<evidence type="ECO:0000313" key="2">
    <source>
        <dbReference type="EMBL" id="KKQ92116.1"/>
    </source>
</evidence>
<name>A0A0G0PS05_9BACT</name>
<sequence length="96" mass="10506">MKTQKIPNIVIILVLTLITVIMWISLTIYGALTSKPPIVVPKEVSQPITPVLDKDTLNQIESRIFFNDSEIPDNVIATKITSLPNPDSSPSATPLP</sequence>
<evidence type="ECO:0000313" key="3">
    <source>
        <dbReference type="Proteomes" id="UP000034774"/>
    </source>
</evidence>
<feature type="transmembrane region" description="Helical" evidence="1">
    <location>
        <begin position="9"/>
        <end position="32"/>
    </location>
</feature>
<comment type="caution">
    <text evidence="2">The sequence shown here is derived from an EMBL/GenBank/DDBJ whole genome shotgun (WGS) entry which is preliminary data.</text>
</comment>